<reference evidence="1" key="2">
    <citation type="journal article" date="2021" name="PeerJ">
        <title>Extensive microbial diversity within the chicken gut microbiome revealed by metagenomics and culture.</title>
        <authorList>
            <person name="Gilroy R."/>
            <person name="Ravi A."/>
            <person name="Getino M."/>
            <person name="Pursley I."/>
            <person name="Horton D.L."/>
            <person name="Alikhan N.F."/>
            <person name="Baker D."/>
            <person name="Gharbi K."/>
            <person name="Hall N."/>
            <person name="Watson M."/>
            <person name="Adriaenssens E.M."/>
            <person name="Foster-Nyarko E."/>
            <person name="Jarju S."/>
            <person name="Secka A."/>
            <person name="Antonio M."/>
            <person name="Oren A."/>
            <person name="Chaudhuri R.R."/>
            <person name="La Ragione R."/>
            <person name="Hildebrand F."/>
            <person name="Pallen M.J."/>
        </authorList>
    </citation>
    <scope>NUCLEOTIDE SEQUENCE</scope>
    <source>
        <strain evidence="1">CHK195-26880</strain>
    </source>
</reference>
<protein>
    <submittedName>
        <fullName evidence="1">Uncharacterized protein</fullName>
    </submittedName>
</protein>
<comment type="caution">
    <text evidence="1">The sequence shown here is derived from an EMBL/GenBank/DDBJ whole genome shotgun (WGS) entry which is preliminary data.</text>
</comment>
<name>A0A9D1GC87_9FIRM</name>
<sequence>MNFTYLNELFKQYADTVGGITKFSKKIENDFISFVARNYYICNEYKKYLQYLGIDIFNSQVLEINKGKYDSISCDSGNIMVISNYGETLGLKNYTFSLLTDEVKEEVYPLYFDENKNIYIVDSSIILTHNPYDYLSIRNWFKLYNVGKYDISIGMYGDITDKNKDFKINILKNIYSDMNDDCSFDYDTDEGKYFCSLNSRRKVKKKILTL</sequence>
<evidence type="ECO:0000313" key="1">
    <source>
        <dbReference type="EMBL" id="HIT38116.1"/>
    </source>
</evidence>
<accession>A0A9D1GC87</accession>
<reference evidence="1" key="1">
    <citation type="submission" date="2020-10" db="EMBL/GenBank/DDBJ databases">
        <authorList>
            <person name="Gilroy R."/>
        </authorList>
    </citation>
    <scope>NUCLEOTIDE SEQUENCE</scope>
    <source>
        <strain evidence="1">CHK195-26880</strain>
    </source>
</reference>
<dbReference type="Proteomes" id="UP000886833">
    <property type="component" value="Unassembled WGS sequence"/>
</dbReference>
<gene>
    <name evidence="1" type="ORF">IAB59_06545</name>
</gene>
<proteinExistence type="predicted"/>
<evidence type="ECO:0000313" key="2">
    <source>
        <dbReference type="Proteomes" id="UP000886833"/>
    </source>
</evidence>
<dbReference type="AlphaFoldDB" id="A0A9D1GC87"/>
<organism evidence="1 2">
    <name type="scientific">Candidatus Onthousia faecipullorum</name>
    <dbReference type="NCBI Taxonomy" id="2840887"/>
    <lineage>
        <taxon>Bacteria</taxon>
        <taxon>Bacillati</taxon>
        <taxon>Bacillota</taxon>
        <taxon>Bacilli</taxon>
        <taxon>Candidatus Onthousia</taxon>
    </lineage>
</organism>
<dbReference type="EMBL" id="DVKQ01000083">
    <property type="protein sequence ID" value="HIT38116.1"/>
    <property type="molecule type" value="Genomic_DNA"/>
</dbReference>